<dbReference type="KEGG" id="rho:RHOM_03850"/>
<evidence type="ECO:0000313" key="3">
    <source>
        <dbReference type="Proteomes" id="UP000008178"/>
    </source>
</evidence>
<feature type="transmembrane region" description="Helical" evidence="1">
    <location>
        <begin position="44"/>
        <end position="67"/>
    </location>
</feature>
<keyword evidence="1" id="KW-1133">Transmembrane helix</keyword>
<dbReference type="Pfam" id="PF12822">
    <property type="entry name" value="ECF_trnsprt"/>
    <property type="match status" value="1"/>
</dbReference>
<protein>
    <recommendedName>
        <fullName evidence="4">ECF transporter S component</fullName>
    </recommendedName>
</protein>
<feature type="transmembrane region" description="Helical" evidence="1">
    <location>
        <begin position="79"/>
        <end position="102"/>
    </location>
</feature>
<name>G2T097_ROSHA</name>
<sequence>MLHQKEEAMKITTKQITTTAVLLAICIVSQFFKNTSVYITGPVINACLILAVLSVGIPCGIILSVITPVTSFFITGSPIIGAIPAIMPCIMAGNALLVLGVGLVTKKCKGNGGLIAGMAAGSVVKALFMGIVISLILIPNLLPAPMEAKMAVFQTTFSVTQLVTSLIGSVYAFILWIPLKKVVK</sequence>
<dbReference type="InterPro" id="IPR024529">
    <property type="entry name" value="ECF_trnsprt_substrate-spec"/>
</dbReference>
<keyword evidence="3" id="KW-1185">Reference proteome</keyword>
<keyword evidence="1" id="KW-0472">Membrane</keyword>
<dbReference type="HOGENOM" id="CLU_123730_2_0_9"/>
<gene>
    <name evidence="2" type="ordered locus">RHOM_03850</name>
</gene>
<evidence type="ECO:0000313" key="2">
    <source>
        <dbReference type="EMBL" id="AEN95892.1"/>
    </source>
</evidence>
<feature type="transmembrane region" description="Helical" evidence="1">
    <location>
        <begin position="15"/>
        <end position="32"/>
    </location>
</feature>
<evidence type="ECO:0008006" key="4">
    <source>
        <dbReference type="Google" id="ProtNLM"/>
    </source>
</evidence>
<dbReference type="EMBL" id="CP003040">
    <property type="protein sequence ID" value="AEN95892.1"/>
    <property type="molecule type" value="Genomic_DNA"/>
</dbReference>
<reference evidence="2 3" key="1">
    <citation type="journal article" date="2015" name="Genome Announc.">
        <title>Complete genome sequence of the human gut symbiont Roseburia hominis.</title>
        <authorList>
            <person name="Travis A.J."/>
            <person name="Kelly D."/>
            <person name="Flint H.J."/>
            <person name="Aminov R.I."/>
        </authorList>
    </citation>
    <scope>NUCLEOTIDE SEQUENCE [LARGE SCALE GENOMIC DNA]</scope>
    <source>
        <strain evidence="3">DSM 16839 / JCM 17582 / NCIMB 14029 / A2-183</strain>
    </source>
</reference>
<organism evidence="2 3">
    <name type="scientific">Roseburia hominis (strain DSM 16839 / JCM 17582 / NCIMB 14029 / A2-183)</name>
    <dbReference type="NCBI Taxonomy" id="585394"/>
    <lineage>
        <taxon>Bacteria</taxon>
        <taxon>Bacillati</taxon>
        <taxon>Bacillota</taxon>
        <taxon>Clostridia</taxon>
        <taxon>Lachnospirales</taxon>
        <taxon>Lachnospiraceae</taxon>
        <taxon>Roseburia</taxon>
    </lineage>
</organism>
<feature type="transmembrane region" description="Helical" evidence="1">
    <location>
        <begin position="114"/>
        <end position="138"/>
    </location>
</feature>
<dbReference type="eggNOG" id="ENOG5032W16">
    <property type="taxonomic scope" value="Bacteria"/>
</dbReference>
<feature type="transmembrane region" description="Helical" evidence="1">
    <location>
        <begin position="158"/>
        <end position="179"/>
    </location>
</feature>
<dbReference type="STRING" id="585394.RHOM_03850"/>
<dbReference type="GO" id="GO:0022857">
    <property type="term" value="F:transmembrane transporter activity"/>
    <property type="evidence" value="ECO:0007669"/>
    <property type="project" value="InterPro"/>
</dbReference>
<evidence type="ECO:0000256" key="1">
    <source>
        <dbReference type="SAM" id="Phobius"/>
    </source>
</evidence>
<dbReference type="AlphaFoldDB" id="G2T097"/>
<dbReference type="Gene3D" id="1.10.1760.20">
    <property type="match status" value="1"/>
</dbReference>
<proteinExistence type="predicted"/>
<dbReference type="Proteomes" id="UP000008178">
    <property type="component" value="Chromosome"/>
</dbReference>
<accession>G2T097</accession>
<keyword evidence="1" id="KW-0812">Transmembrane</keyword>